<evidence type="ECO:0000256" key="8">
    <source>
        <dbReference type="ARBA" id="ARBA00023388"/>
    </source>
</evidence>
<feature type="domain" description="Enoyl reductase (ER)" evidence="48">
    <location>
        <begin position="1570"/>
        <end position="1873"/>
    </location>
</feature>
<evidence type="ECO:0000259" key="46">
    <source>
        <dbReference type="SMART" id="SM00825"/>
    </source>
</evidence>
<evidence type="ECO:0000256" key="39">
    <source>
        <dbReference type="ARBA" id="ARBA00049263"/>
    </source>
</evidence>
<comment type="catalytic activity">
    <reaction evidence="10">
        <text>(3R)-hydroxytetradecanoyl-[ACP] = (2E)-tetradecenoyl-[ACP] + H2O</text>
        <dbReference type="Rhea" id="RHEA:41892"/>
        <dbReference type="Rhea" id="RHEA-COMP:9646"/>
        <dbReference type="Rhea" id="RHEA-COMP:9647"/>
        <dbReference type="ChEBI" id="CHEBI:15377"/>
        <dbReference type="ChEBI" id="CHEBI:78474"/>
        <dbReference type="ChEBI" id="CHEBI:78475"/>
    </reaction>
    <physiologicalReaction direction="left-to-right" evidence="10">
        <dbReference type="Rhea" id="RHEA:41893"/>
    </physiologicalReaction>
</comment>
<evidence type="ECO:0000256" key="23">
    <source>
        <dbReference type="ARBA" id="ARBA00047897"/>
    </source>
</evidence>
<dbReference type="Pfam" id="PF08659">
    <property type="entry name" value="KR"/>
    <property type="match status" value="1"/>
</dbReference>
<dbReference type="SUPFAM" id="SSF55048">
    <property type="entry name" value="Probable ACP-binding domain of malonyl-CoA ACP transacylase"/>
    <property type="match status" value="1"/>
</dbReference>
<keyword evidence="50" id="KW-1185">Reference proteome</keyword>
<dbReference type="SUPFAM" id="SSF51735">
    <property type="entry name" value="NAD(P)-binding Rossmann-fold domains"/>
    <property type="match status" value="1"/>
</dbReference>
<evidence type="ECO:0000256" key="37">
    <source>
        <dbReference type="ARBA" id="ARBA00049109"/>
    </source>
</evidence>
<dbReference type="GO" id="GO:0006633">
    <property type="term" value="P:fatty acid biosynthetic process"/>
    <property type="evidence" value="ECO:0007669"/>
    <property type="project" value="UniProtKB-UniPathway"/>
</dbReference>
<evidence type="ECO:0000256" key="18">
    <source>
        <dbReference type="ARBA" id="ARBA00047440"/>
    </source>
</evidence>
<dbReference type="InterPro" id="IPR013083">
    <property type="entry name" value="Znf_RING/FYVE/PHD"/>
</dbReference>
<dbReference type="Pfam" id="PF02801">
    <property type="entry name" value="Ketoacyl-synt_C"/>
    <property type="match status" value="1"/>
</dbReference>
<dbReference type="Pfam" id="PF16197">
    <property type="entry name" value="KAsynt_C_assoc"/>
    <property type="match status" value="1"/>
</dbReference>
<comment type="catalytic activity">
    <reaction evidence="28">
        <text>tetradecanoyl-[ACP] + H2O = tetradecanoate + holo-[ACP] + H(+)</text>
        <dbReference type="Rhea" id="RHEA:30123"/>
        <dbReference type="Rhea" id="RHEA-COMP:9648"/>
        <dbReference type="Rhea" id="RHEA-COMP:9685"/>
        <dbReference type="ChEBI" id="CHEBI:15377"/>
        <dbReference type="ChEBI" id="CHEBI:15378"/>
        <dbReference type="ChEBI" id="CHEBI:30807"/>
        <dbReference type="ChEBI" id="CHEBI:64479"/>
        <dbReference type="ChEBI" id="CHEBI:78477"/>
        <dbReference type="EC" id="3.1.2.14"/>
    </reaction>
    <physiologicalReaction direction="left-to-right" evidence="28">
        <dbReference type="Rhea" id="RHEA:30124"/>
    </physiologicalReaction>
</comment>
<evidence type="ECO:0000256" key="14">
    <source>
        <dbReference type="ARBA" id="ARBA00023442"/>
    </source>
</evidence>
<evidence type="ECO:0000256" key="15">
    <source>
        <dbReference type="ARBA" id="ARBA00047300"/>
    </source>
</evidence>
<organism evidence="49 50">
    <name type="scientific">Brenthis ino</name>
    <name type="common">lesser marbled fritillary</name>
    <dbReference type="NCBI Taxonomy" id="405034"/>
    <lineage>
        <taxon>Eukaryota</taxon>
        <taxon>Metazoa</taxon>
        <taxon>Ecdysozoa</taxon>
        <taxon>Arthropoda</taxon>
        <taxon>Hexapoda</taxon>
        <taxon>Insecta</taxon>
        <taxon>Pterygota</taxon>
        <taxon>Neoptera</taxon>
        <taxon>Endopterygota</taxon>
        <taxon>Lepidoptera</taxon>
        <taxon>Glossata</taxon>
        <taxon>Ditrysia</taxon>
        <taxon>Papilionoidea</taxon>
        <taxon>Nymphalidae</taxon>
        <taxon>Heliconiinae</taxon>
        <taxon>Argynnini</taxon>
        <taxon>Brenthis</taxon>
    </lineage>
</organism>
<comment type="catalytic activity">
    <reaction evidence="16">
        <text>hexanoyl-[ACP] + malonyl-[ACP] + H(+) = 3-oxooctanoyl-[ACP] + holo-[ACP] + CO2</text>
        <dbReference type="Rhea" id="RHEA:41836"/>
        <dbReference type="Rhea" id="RHEA-COMP:9623"/>
        <dbReference type="Rhea" id="RHEA-COMP:9632"/>
        <dbReference type="Rhea" id="RHEA-COMP:9633"/>
        <dbReference type="Rhea" id="RHEA-COMP:9685"/>
        <dbReference type="ChEBI" id="CHEBI:15378"/>
        <dbReference type="ChEBI" id="CHEBI:16526"/>
        <dbReference type="ChEBI" id="CHEBI:64479"/>
        <dbReference type="ChEBI" id="CHEBI:78449"/>
        <dbReference type="ChEBI" id="CHEBI:78459"/>
        <dbReference type="ChEBI" id="CHEBI:78460"/>
    </reaction>
    <physiologicalReaction direction="left-to-right" evidence="16">
        <dbReference type="Rhea" id="RHEA:41837"/>
    </physiologicalReaction>
</comment>
<comment type="catalytic activity">
    <reaction evidence="38">
        <text>(2E)-tetradecenoyl-[ACP] + NADPH + H(+) = tetradecanoyl-[ACP] + NADP(+)</text>
        <dbReference type="Rhea" id="RHEA:41896"/>
        <dbReference type="Rhea" id="RHEA-COMP:9647"/>
        <dbReference type="Rhea" id="RHEA-COMP:9648"/>
        <dbReference type="ChEBI" id="CHEBI:15378"/>
        <dbReference type="ChEBI" id="CHEBI:57783"/>
        <dbReference type="ChEBI" id="CHEBI:58349"/>
        <dbReference type="ChEBI" id="CHEBI:78475"/>
        <dbReference type="ChEBI" id="CHEBI:78477"/>
    </reaction>
    <physiologicalReaction direction="left-to-right" evidence="38">
        <dbReference type="Rhea" id="RHEA:41897"/>
    </physiologicalReaction>
</comment>
<comment type="catalytic activity">
    <reaction evidence="6">
        <text>(3R)-hydroxydodecanoyl-[ACP] = (2E)-dodecenoyl-[ACP] + H2O</text>
        <dbReference type="Rhea" id="RHEA:41876"/>
        <dbReference type="Rhea" id="RHEA-COMP:9642"/>
        <dbReference type="Rhea" id="RHEA-COMP:9643"/>
        <dbReference type="ChEBI" id="CHEBI:15377"/>
        <dbReference type="ChEBI" id="CHEBI:78470"/>
        <dbReference type="ChEBI" id="CHEBI:78472"/>
    </reaction>
    <physiologicalReaction direction="left-to-right" evidence="6">
        <dbReference type="Rhea" id="RHEA:41877"/>
    </physiologicalReaction>
</comment>
<dbReference type="GO" id="GO:0004316">
    <property type="term" value="F:3-oxoacyl-[acyl-carrier-protein] reductase (NADPH) activity"/>
    <property type="evidence" value="ECO:0007669"/>
    <property type="project" value="UniProtKB-EC"/>
</dbReference>
<evidence type="ECO:0000256" key="35">
    <source>
        <dbReference type="ARBA" id="ARBA00048935"/>
    </source>
</evidence>
<evidence type="ECO:0000256" key="36">
    <source>
        <dbReference type="ARBA" id="ARBA00049019"/>
    </source>
</evidence>
<evidence type="ECO:0000256" key="32">
    <source>
        <dbReference type="ARBA" id="ARBA00048650"/>
    </source>
</evidence>
<dbReference type="InterPro" id="IPR011011">
    <property type="entry name" value="Znf_FYVE_PHD"/>
</dbReference>
<comment type="catalytic activity">
    <reaction evidence="31">
        <text>3-oxohexanoyl-[ACP] + NADPH + H(+) = (3R)-hydroxyhexanoyl-[ACP] + NADP(+)</text>
        <dbReference type="Rhea" id="RHEA:41824"/>
        <dbReference type="Rhea" id="RHEA-COMP:9629"/>
        <dbReference type="Rhea" id="RHEA-COMP:9630"/>
        <dbReference type="ChEBI" id="CHEBI:15378"/>
        <dbReference type="ChEBI" id="CHEBI:57783"/>
        <dbReference type="ChEBI" id="CHEBI:58349"/>
        <dbReference type="ChEBI" id="CHEBI:78456"/>
        <dbReference type="ChEBI" id="CHEBI:78457"/>
    </reaction>
    <physiologicalReaction direction="left-to-right" evidence="31">
        <dbReference type="Rhea" id="RHEA:41825"/>
    </physiologicalReaction>
</comment>
<dbReference type="SUPFAM" id="SSF57903">
    <property type="entry name" value="FYVE/PHD zinc finger"/>
    <property type="match status" value="1"/>
</dbReference>
<comment type="catalytic activity">
    <reaction evidence="5">
        <text>(3R)-hydroxyoctanoyl-[ACP] = (2E)-octenoyl-[ACP] + H2O</text>
        <dbReference type="Rhea" id="RHEA:41844"/>
        <dbReference type="Rhea" id="RHEA-COMP:9634"/>
        <dbReference type="Rhea" id="RHEA-COMP:9635"/>
        <dbReference type="ChEBI" id="CHEBI:15377"/>
        <dbReference type="ChEBI" id="CHEBI:78461"/>
        <dbReference type="ChEBI" id="CHEBI:78462"/>
    </reaction>
    <physiologicalReaction direction="left-to-right" evidence="5">
        <dbReference type="Rhea" id="RHEA:41845"/>
    </physiologicalReaction>
</comment>
<comment type="catalytic activity">
    <reaction evidence="8">
        <text>(3R)-hydroxydecanoyl-[ACP] = (2E)-decenoyl-[ACP] + H2O</text>
        <dbReference type="Rhea" id="RHEA:41860"/>
        <dbReference type="Rhea" id="RHEA-COMP:9638"/>
        <dbReference type="Rhea" id="RHEA-COMP:9639"/>
        <dbReference type="ChEBI" id="CHEBI:15377"/>
        <dbReference type="ChEBI" id="CHEBI:78466"/>
        <dbReference type="ChEBI" id="CHEBI:78467"/>
    </reaction>
    <physiologicalReaction direction="left-to-right" evidence="8">
        <dbReference type="Rhea" id="RHEA:41861"/>
    </physiologicalReaction>
</comment>
<comment type="catalytic activity">
    <reaction evidence="36">
        <text>(2E)-octadecenoyl-[ACP] + NADPH + H(+) = octadecanoyl-[ACP] + NADP(+)</text>
        <dbReference type="Rhea" id="RHEA:41928"/>
        <dbReference type="Rhea" id="RHEA-COMP:9655"/>
        <dbReference type="Rhea" id="RHEA-COMP:9656"/>
        <dbReference type="ChEBI" id="CHEBI:15378"/>
        <dbReference type="ChEBI" id="CHEBI:57783"/>
        <dbReference type="ChEBI" id="CHEBI:58349"/>
        <dbReference type="ChEBI" id="CHEBI:78489"/>
        <dbReference type="ChEBI" id="CHEBI:78495"/>
    </reaction>
    <physiologicalReaction direction="left-to-right" evidence="36">
        <dbReference type="Rhea" id="RHEA:41929"/>
    </physiologicalReaction>
</comment>
<gene>
    <name evidence="49" type="ORF">BINO364_LOCUS12583</name>
</gene>
<dbReference type="Gene3D" id="3.30.70.3290">
    <property type="match status" value="2"/>
</dbReference>
<comment type="catalytic activity">
    <reaction evidence="25">
        <text>acetyl-[ACP] + malonyl-[ACP] + H(+) = 3-oxobutanoyl-[ACP] + holo-[ACP] + CO2</text>
        <dbReference type="Rhea" id="RHEA:41800"/>
        <dbReference type="Rhea" id="RHEA-COMP:9621"/>
        <dbReference type="Rhea" id="RHEA-COMP:9623"/>
        <dbReference type="Rhea" id="RHEA-COMP:9625"/>
        <dbReference type="Rhea" id="RHEA-COMP:9685"/>
        <dbReference type="ChEBI" id="CHEBI:15378"/>
        <dbReference type="ChEBI" id="CHEBI:16526"/>
        <dbReference type="ChEBI" id="CHEBI:64479"/>
        <dbReference type="ChEBI" id="CHEBI:78446"/>
        <dbReference type="ChEBI" id="CHEBI:78449"/>
        <dbReference type="ChEBI" id="CHEBI:78450"/>
    </reaction>
    <physiologicalReaction direction="left-to-right" evidence="25">
        <dbReference type="Rhea" id="RHEA:41801"/>
    </physiologicalReaction>
</comment>
<evidence type="ECO:0000259" key="48">
    <source>
        <dbReference type="SMART" id="SM00829"/>
    </source>
</evidence>
<dbReference type="SUPFAM" id="SSF53901">
    <property type="entry name" value="Thiolase-like"/>
    <property type="match status" value="2"/>
</dbReference>
<feature type="compositionally biased region" description="Polar residues" evidence="45">
    <location>
        <begin position="62"/>
        <end position="76"/>
    </location>
</feature>
<comment type="catalytic activity">
    <reaction evidence="9">
        <text>a (3R)-hydroxyacyl-[ACP] = a (2E)-enoyl-[ACP] + H2O</text>
        <dbReference type="Rhea" id="RHEA:13097"/>
        <dbReference type="Rhea" id="RHEA-COMP:9925"/>
        <dbReference type="Rhea" id="RHEA-COMP:9945"/>
        <dbReference type="ChEBI" id="CHEBI:15377"/>
        <dbReference type="ChEBI" id="CHEBI:78784"/>
        <dbReference type="ChEBI" id="CHEBI:78827"/>
        <dbReference type="EC" id="4.2.1.59"/>
    </reaction>
    <physiologicalReaction direction="left-to-right" evidence="9">
        <dbReference type="Rhea" id="RHEA:13098"/>
    </physiologicalReaction>
</comment>
<evidence type="ECO:0000256" key="29">
    <source>
        <dbReference type="ARBA" id="ARBA00048420"/>
    </source>
</evidence>
<evidence type="ECO:0000256" key="10">
    <source>
        <dbReference type="ARBA" id="ARBA00023398"/>
    </source>
</evidence>
<dbReference type="Gene3D" id="3.90.180.10">
    <property type="entry name" value="Medium-chain alcohol dehydrogenases, catalytic domain"/>
    <property type="match status" value="1"/>
</dbReference>
<dbReference type="InterPro" id="IPR020843">
    <property type="entry name" value="ER"/>
</dbReference>
<evidence type="ECO:0000313" key="49">
    <source>
        <dbReference type="EMBL" id="CAH0727208.1"/>
    </source>
</evidence>
<dbReference type="PANTHER" id="PTHR43775">
    <property type="entry name" value="FATTY ACID SYNTHASE"/>
    <property type="match status" value="1"/>
</dbReference>
<evidence type="ECO:0000256" key="30">
    <source>
        <dbReference type="ARBA" id="ARBA00048506"/>
    </source>
</evidence>
<evidence type="ECO:0000256" key="6">
    <source>
        <dbReference type="ARBA" id="ARBA00023351"/>
    </source>
</evidence>
<comment type="catalytic activity">
    <reaction evidence="18">
        <text>3-oxodecanoyl-[ACP] + NADPH + H(+) = (3R)-hydroxydecanoyl-[ACP] + NADP(+)</text>
        <dbReference type="Rhea" id="RHEA:41856"/>
        <dbReference type="Rhea" id="RHEA-COMP:9637"/>
        <dbReference type="Rhea" id="RHEA-COMP:9638"/>
        <dbReference type="ChEBI" id="CHEBI:15378"/>
        <dbReference type="ChEBI" id="CHEBI:57783"/>
        <dbReference type="ChEBI" id="CHEBI:58349"/>
        <dbReference type="ChEBI" id="CHEBI:78464"/>
        <dbReference type="ChEBI" id="CHEBI:78466"/>
    </reaction>
    <physiologicalReaction direction="left-to-right" evidence="18">
        <dbReference type="Rhea" id="RHEA:41857"/>
    </physiologicalReaction>
</comment>
<evidence type="ECO:0000256" key="16">
    <source>
        <dbReference type="ARBA" id="ARBA00047394"/>
    </source>
</evidence>
<evidence type="ECO:0000256" key="4">
    <source>
        <dbReference type="ARBA" id="ARBA00022990"/>
    </source>
</evidence>
<dbReference type="GO" id="GO:0016297">
    <property type="term" value="F:fatty acyl-[ACP] hydrolase activity"/>
    <property type="evidence" value="ECO:0007669"/>
    <property type="project" value="UniProtKB-EC"/>
</dbReference>
<evidence type="ECO:0000256" key="31">
    <source>
        <dbReference type="ARBA" id="ARBA00048571"/>
    </source>
</evidence>
<dbReference type="InterPro" id="IPR011032">
    <property type="entry name" value="GroES-like_sf"/>
</dbReference>
<feature type="region of interest" description="Disordered" evidence="45">
    <location>
        <begin position="58"/>
        <end position="85"/>
    </location>
</feature>
<comment type="catalytic activity">
    <reaction evidence="27">
        <text>(2E)-dodecenoyl-[ACP] + NADPH + H(+) = dodecanoyl-[ACP] + NADP(+)</text>
        <dbReference type="Rhea" id="RHEA:41880"/>
        <dbReference type="Rhea" id="RHEA-COMP:9643"/>
        <dbReference type="Rhea" id="RHEA-COMP:9644"/>
        <dbReference type="ChEBI" id="CHEBI:15378"/>
        <dbReference type="ChEBI" id="CHEBI:57783"/>
        <dbReference type="ChEBI" id="CHEBI:58349"/>
        <dbReference type="ChEBI" id="CHEBI:65264"/>
        <dbReference type="ChEBI" id="CHEBI:78472"/>
    </reaction>
    <physiologicalReaction direction="left-to-right" evidence="27">
        <dbReference type="Rhea" id="RHEA:41881"/>
    </physiologicalReaction>
</comment>
<evidence type="ECO:0000256" key="20">
    <source>
        <dbReference type="ARBA" id="ARBA00047500"/>
    </source>
</evidence>
<keyword evidence="4" id="KW-0007">Acetylation</keyword>
<dbReference type="InterPro" id="IPR001031">
    <property type="entry name" value="Thioesterase"/>
</dbReference>
<evidence type="ECO:0000256" key="19">
    <source>
        <dbReference type="ARBA" id="ARBA00047451"/>
    </source>
</evidence>
<comment type="catalytic activity">
    <reaction evidence="42">
        <text>butanoyl-[ACP] + malonyl-[ACP] + H(+) = 3-oxohexanoyl-[ACP] + holo-[ACP] + CO2</text>
        <dbReference type="Rhea" id="RHEA:41820"/>
        <dbReference type="Rhea" id="RHEA-COMP:9623"/>
        <dbReference type="Rhea" id="RHEA-COMP:9628"/>
        <dbReference type="Rhea" id="RHEA-COMP:9629"/>
        <dbReference type="Rhea" id="RHEA-COMP:9685"/>
        <dbReference type="ChEBI" id="CHEBI:15378"/>
        <dbReference type="ChEBI" id="CHEBI:16526"/>
        <dbReference type="ChEBI" id="CHEBI:64479"/>
        <dbReference type="ChEBI" id="CHEBI:78449"/>
        <dbReference type="ChEBI" id="CHEBI:78454"/>
        <dbReference type="ChEBI" id="CHEBI:78456"/>
    </reaction>
    <physiologicalReaction direction="left-to-right" evidence="42">
        <dbReference type="Rhea" id="RHEA:41821"/>
    </physiologicalReaction>
</comment>
<comment type="catalytic activity">
    <reaction evidence="15">
        <text>3-oxooctadecanoyl-[ACP] + NADPH + H(+) = (3R)-hydroxyoctadecanoyl-[ACP] + NADP(+)</text>
        <dbReference type="Rhea" id="RHEA:41920"/>
        <dbReference type="Rhea" id="RHEA-COMP:9653"/>
        <dbReference type="Rhea" id="RHEA-COMP:9654"/>
        <dbReference type="ChEBI" id="CHEBI:15378"/>
        <dbReference type="ChEBI" id="CHEBI:57783"/>
        <dbReference type="ChEBI" id="CHEBI:58349"/>
        <dbReference type="ChEBI" id="CHEBI:78487"/>
        <dbReference type="ChEBI" id="CHEBI:78488"/>
    </reaction>
    <physiologicalReaction direction="left-to-right" evidence="15">
        <dbReference type="Rhea" id="RHEA:41921"/>
    </physiologicalReaction>
</comment>
<dbReference type="GO" id="GO:0004313">
    <property type="term" value="F:[acyl-carrier-protein] S-acetyltransferase activity"/>
    <property type="evidence" value="ECO:0007669"/>
    <property type="project" value="UniProtKB-EC"/>
</dbReference>
<evidence type="ECO:0000256" key="1">
    <source>
        <dbReference type="ARBA" id="ARBA00005189"/>
    </source>
</evidence>
<comment type="catalytic activity">
    <reaction evidence="23">
        <text>(2E)-hexenoyl-[ACP] + NADPH + H(+) = hexanoyl-[ACP] + NADP(+)</text>
        <dbReference type="Rhea" id="RHEA:41832"/>
        <dbReference type="Rhea" id="RHEA-COMP:9631"/>
        <dbReference type="Rhea" id="RHEA-COMP:9632"/>
        <dbReference type="ChEBI" id="CHEBI:15378"/>
        <dbReference type="ChEBI" id="CHEBI:57783"/>
        <dbReference type="ChEBI" id="CHEBI:58349"/>
        <dbReference type="ChEBI" id="CHEBI:78458"/>
        <dbReference type="ChEBI" id="CHEBI:78459"/>
    </reaction>
    <physiologicalReaction direction="left-to-right" evidence="23">
        <dbReference type="Rhea" id="RHEA:41833"/>
    </physiologicalReaction>
</comment>
<comment type="catalytic activity">
    <reaction evidence="41">
        <text>3-oxooctanoyl-[ACP] + NADPH + H(+) = (3R)-hydroxyoctanoyl-[ACP] + NADP(+)</text>
        <dbReference type="Rhea" id="RHEA:41840"/>
        <dbReference type="Rhea" id="RHEA-COMP:9633"/>
        <dbReference type="Rhea" id="RHEA-COMP:9634"/>
        <dbReference type="ChEBI" id="CHEBI:15378"/>
        <dbReference type="ChEBI" id="CHEBI:57783"/>
        <dbReference type="ChEBI" id="CHEBI:58349"/>
        <dbReference type="ChEBI" id="CHEBI:78460"/>
        <dbReference type="ChEBI" id="CHEBI:78461"/>
    </reaction>
    <physiologicalReaction direction="left-to-right" evidence="41">
        <dbReference type="Rhea" id="RHEA:41841"/>
    </physiologicalReaction>
</comment>
<comment type="catalytic activity">
    <reaction evidence="40">
        <text>3-oxohexadecanoyl-[ACP] + NADPH + H(+) = (3R)-hydroxyhexadecanoyl-[ACP] + NADP(+)</text>
        <dbReference type="Rhea" id="RHEA:41904"/>
        <dbReference type="Rhea" id="RHEA-COMP:9649"/>
        <dbReference type="Rhea" id="RHEA-COMP:9650"/>
        <dbReference type="ChEBI" id="CHEBI:15378"/>
        <dbReference type="ChEBI" id="CHEBI:57783"/>
        <dbReference type="ChEBI" id="CHEBI:58349"/>
        <dbReference type="ChEBI" id="CHEBI:78478"/>
        <dbReference type="ChEBI" id="CHEBI:78480"/>
    </reaction>
    <physiologicalReaction direction="left-to-right" evidence="40">
        <dbReference type="Rhea" id="RHEA:41905"/>
    </physiologicalReaction>
</comment>
<comment type="catalytic activity">
    <reaction evidence="39">
        <text>3-oxododecanoyl-[ACP] + NADPH + H(+) = (3R)-hydroxydodecanoyl-[ACP] + NADP(+)</text>
        <dbReference type="Rhea" id="RHEA:41872"/>
        <dbReference type="Rhea" id="RHEA-COMP:9641"/>
        <dbReference type="Rhea" id="RHEA-COMP:9642"/>
        <dbReference type="ChEBI" id="CHEBI:15378"/>
        <dbReference type="ChEBI" id="CHEBI:57783"/>
        <dbReference type="ChEBI" id="CHEBI:58349"/>
        <dbReference type="ChEBI" id="CHEBI:78469"/>
        <dbReference type="ChEBI" id="CHEBI:78470"/>
    </reaction>
    <physiologicalReaction direction="left-to-right" evidence="39">
        <dbReference type="Rhea" id="RHEA:41873"/>
    </physiologicalReaction>
</comment>
<evidence type="ECO:0000256" key="44">
    <source>
        <dbReference type="ARBA" id="ARBA00049533"/>
    </source>
</evidence>
<evidence type="ECO:0000256" key="9">
    <source>
        <dbReference type="ARBA" id="ARBA00023394"/>
    </source>
</evidence>
<evidence type="ECO:0000256" key="22">
    <source>
        <dbReference type="ARBA" id="ARBA00047810"/>
    </source>
</evidence>
<comment type="pathway">
    <text evidence="1">Lipid metabolism.</text>
</comment>
<dbReference type="Pfam" id="PF00109">
    <property type="entry name" value="ketoacyl-synt"/>
    <property type="match status" value="1"/>
</dbReference>
<evidence type="ECO:0000256" key="21">
    <source>
        <dbReference type="ARBA" id="ARBA00047578"/>
    </source>
</evidence>
<dbReference type="Pfam" id="PF00975">
    <property type="entry name" value="Thioesterase"/>
    <property type="match status" value="1"/>
</dbReference>
<dbReference type="Gene3D" id="3.40.50.720">
    <property type="entry name" value="NAD(P)-binding Rossmann-like Domain"/>
    <property type="match status" value="1"/>
</dbReference>
<dbReference type="InterPro" id="IPR042104">
    <property type="entry name" value="PKS_dehydratase_sf"/>
</dbReference>
<evidence type="ECO:0000256" key="41">
    <source>
        <dbReference type="ARBA" id="ARBA00049422"/>
    </source>
</evidence>
<evidence type="ECO:0000256" key="45">
    <source>
        <dbReference type="SAM" id="MobiDB-lite"/>
    </source>
</evidence>
<evidence type="ECO:0000256" key="33">
    <source>
        <dbReference type="ARBA" id="ARBA00048691"/>
    </source>
</evidence>
<comment type="catalytic activity">
    <reaction evidence="44">
        <text>octanoyl-[ACP] + malonyl-[ACP] + H(+) = 3-oxodecanoyl-[ACP] + holo-[ACP] + CO2</text>
        <dbReference type="Rhea" id="RHEA:41852"/>
        <dbReference type="Rhea" id="RHEA-COMP:9623"/>
        <dbReference type="Rhea" id="RHEA-COMP:9636"/>
        <dbReference type="Rhea" id="RHEA-COMP:9637"/>
        <dbReference type="Rhea" id="RHEA-COMP:9685"/>
        <dbReference type="ChEBI" id="CHEBI:15378"/>
        <dbReference type="ChEBI" id="CHEBI:16526"/>
        <dbReference type="ChEBI" id="CHEBI:64479"/>
        <dbReference type="ChEBI" id="CHEBI:78449"/>
        <dbReference type="ChEBI" id="CHEBI:78463"/>
        <dbReference type="ChEBI" id="CHEBI:78464"/>
    </reaction>
    <physiologicalReaction direction="left-to-right" evidence="44">
        <dbReference type="Rhea" id="RHEA:41853"/>
    </physiologicalReaction>
</comment>
<evidence type="ECO:0000256" key="11">
    <source>
        <dbReference type="ARBA" id="ARBA00023399"/>
    </source>
</evidence>
<dbReference type="InterPro" id="IPR032821">
    <property type="entry name" value="PKS_assoc"/>
</dbReference>
<dbReference type="InterPro" id="IPR020841">
    <property type="entry name" value="PKS_Beta-ketoAc_synthase_dom"/>
</dbReference>
<protein>
    <submittedName>
        <fullName evidence="49">Uncharacterized protein</fullName>
    </submittedName>
</protein>
<dbReference type="OrthoDB" id="329835at2759"/>
<dbReference type="UniPathway" id="UPA00094"/>
<evidence type="ECO:0000256" key="38">
    <source>
        <dbReference type="ARBA" id="ARBA00049171"/>
    </source>
</evidence>
<evidence type="ECO:0000256" key="26">
    <source>
        <dbReference type="ARBA" id="ARBA00048051"/>
    </source>
</evidence>
<dbReference type="Gene3D" id="3.40.47.10">
    <property type="match status" value="1"/>
</dbReference>
<comment type="catalytic activity">
    <reaction evidence="19">
        <text>tetradecanoyl-[ACP] + malonyl-[ACP] + H(+) = 3-oxohexadecanoyl-[ACP] + holo-[ACP] + CO2</text>
        <dbReference type="Rhea" id="RHEA:41900"/>
        <dbReference type="Rhea" id="RHEA-COMP:9623"/>
        <dbReference type="Rhea" id="RHEA-COMP:9648"/>
        <dbReference type="Rhea" id="RHEA-COMP:9649"/>
        <dbReference type="Rhea" id="RHEA-COMP:9685"/>
        <dbReference type="ChEBI" id="CHEBI:15378"/>
        <dbReference type="ChEBI" id="CHEBI:16526"/>
        <dbReference type="ChEBI" id="CHEBI:64479"/>
        <dbReference type="ChEBI" id="CHEBI:78449"/>
        <dbReference type="ChEBI" id="CHEBI:78477"/>
        <dbReference type="ChEBI" id="CHEBI:78478"/>
    </reaction>
    <physiologicalReaction direction="left-to-right" evidence="19">
        <dbReference type="Rhea" id="RHEA:41901"/>
    </physiologicalReaction>
</comment>
<comment type="catalytic activity">
    <reaction evidence="35">
        <text>3-oxotetradecanoyl-[ACP] + NADPH + H(+) = (3R)-hydroxytetradecanoyl-[ACP] + NADP(+)</text>
        <dbReference type="Rhea" id="RHEA:41888"/>
        <dbReference type="Rhea" id="RHEA-COMP:9645"/>
        <dbReference type="Rhea" id="RHEA-COMP:9646"/>
        <dbReference type="ChEBI" id="CHEBI:15378"/>
        <dbReference type="ChEBI" id="CHEBI:57783"/>
        <dbReference type="ChEBI" id="CHEBI:58349"/>
        <dbReference type="ChEBI" id="CHEBI:78473"/>
        <dbReference type="ChEBI" id="CHEBI:78474"/>
    </reaction>
    <physiologicalReaction direction="left-to-right" evidence="35">
        <dbReference type="Rhea" id="RHEA:41889"/>
    </physiologicalReaction>
</comment>
<dbReference type="Pfam" id="PF21149">
    <property type="entry name" value="FAS_pseudo-KR"/>
    <property type="match status" value="1"/>
</dbReference>
<dbReference type="Pfam" id="PF00698">
    <property type="entry name" value="Acyl_transf_1"/>
    <property type="match status" value="2"/>
</dbReference>
<feature type="domain" description="Ketosynthase family 3 (KS3)" evidence="46">
    <location>
        <begin position="123"/>
        <end position="518"/>
    </location>
</feature>
<dbReference type="Gene3D" id="3.40.50.1820">
    <property type="entry name" value="alpha/beta hydrolase"/>
    <property type="match status" value="1"/>
</dbReference>
<dbReference type="SUPFAM" id="SSF50129">
    <property type="entry name" value="GroES-like"/>
    <property type="match status" value="1"/>
</dbReference>
<comment type="catalytic activity">
    <reaction evidence="7">
        <text>(3R)-hydroxyhexanoyl-[ACP] = (2E)-hexenoyl-[ACP] + H2O</text>
        <dbReference type="Rhea" id="RHEA:41828"/>
        <dbReference type="Rhea" id="RHEA-COMP:9630"/>
        <dbReference type="Rhea" id="RHEA-COMP:9631"/>
        <dbReference type="ChEBI" id="CHEBI:15377"/>
        <dbReference type="ChEBI" id="CHEBI:78457"/>
        <dbReference type="ChEBI" id="CHEBI:78458"/>
    </reaction>
    <physiologicalReaction direction="left-to-right" evidence="7">
        <dbReference type="Rhea" id="RHEA:41829"/>
    </physiologicalReaction>
</comment>
<evidence type="ECO:0000256" key="42">
    <source>
        <dbReference type="ARBA" id="ARBA00049449"/>
    </source>
</evidence>
<comment type="catalytic activity">
    <reaction evidence="34">
        <text>hexadecanoyl-[ACP] + H2O = hexadecanoate + holo-[ACP] + H(+)</text>
        <dbReference type="Rhea" id="RHEA:41932"/>
        <dbReference type="Rhea" id="RHEA-COMP:9652"/>
        <dbReference type="Rhea" id="RHEA-COMP:9685"/>
        <dbReference type="ChEBI" id="CHEBI:7896"/>
        <dbReference type="ChEBI" id="CHEBI:15377"/>
        <dbReference type="ChEBI" id="CHEBI:15378"/>
        <dbReference type="ChEBI" id="CHEBI:64479"/>
        <dbReference type="ChEBI" id="CHEBI:78483"/>
        <dbReference type="EC" id="3.1.2.14"/>
    </reaction>
    <physiologicalReaction direction="left-to-right" evidence="34">
        <dbReference type="Rhea" id="RHEA:41933"/>
    </physiologicalReaction>
</comment>
<dbReference type="CDD" id="cd15489">
    <property type="entry name" value="PHD_SF"/>
    <property type="match status" value="1"/>
</dbReference>
<dbReference type="GO" id="GO:0141148">
    <property type="term" value="F:enoyl-[acyl-carrier-protein] reductase (NADPH) activity"/>
    <property type="evidence" value="ECO:0007669"/>
    <property type="project" value="UniProtKB-EC"/>
</dbReference>
<comment type="catalytic activity">
    <reaction evidence="13">
        <text>(3R)-hydroxybutanoyl-[ACP] = (2E)-butenoyl-[ACP] + H2O</text>
        <dbReference type="Rhea" id="RHEA:41808"/>
        <dbReference type="Rhea" id="RHEA-COMP:9626"/>
        <dbReference type="Rhea" id="RHEA-COMP:9627"/>
        <dbReference type="ChEBI" id="CHEBI:15377"/>
        <dbReference type="ChEBI" id="CHEBI:78451"/>
        <dbReference type="ChEBI" id="CHEBI:78453"/>
    </reaction>
    <physiologicalReaction direction="left-to-right" evidence="13">
        <dbReference type="Rhea" id="RHEA:41809"/>
    </physiologicalReaction>
</comment>
<comment type="catalytic activity">
    <reaction evidence="12">
        <text>(3R)-hydroxyhexadecanoyl-[ACP] = (2E)-hexadecenoyl-[ACP] + H2O</text>
        <dbReference type="Rhea" id="RHEA:41908"/>
        <dbReference type="Rhea" id="RHEA-COMP:9650"/>
        <dbReference type="Rhea" id="RHEA-COMP:9651"/>
        <dbReference type="ChEBI" id="CHEBI:15377"/>
        <dbReference type="ChEBI" id="CHEBI:78480"/>
        <dbReference type="ChEBI" id="CHEBI:78481"/>
    </reaction>
    <physiologicalReaction direction="left-to-right" evidence="12">
        <dbReference type="Rhea" id="RHEA:41909"/>
    </physiologicalReaction>
</comment>
<comment type="catalytic activity">
    <reaction evidence="29">
        <text>(2E)-octenoyl-[ACP] + NADPH + H(+) = octanoyl-[ACP] + NADP(+)</text>
        <dbReference type="Rhea" id="RHEA:41848"/>
        <dbReference type="Rhea" id="RHEA-COMP:9635"/>
        <dbReference type="Rhea" id="RHEA-COMP:9636"/>
        <dbReference type="ChEBI" id="CHEBI:15378"/>
        <dbReference type="ChEBI" id="CHEBI:57783"/>
        <dbReference type="ChEBI" id="CHEBI:58349"/>
        <dbReference type="ChEBI" id="CHEBI:78462"/>
        <dbReference type="ChEBI" id="CHEBI:78463"/>
    </reaction>
    <physiologicalReaction direction="left-to-right" evidence="29">
        <dbReference type="Rhea" id="RHEA:41849"/>
    </physiologicalReaction>
</comment>
<evidence type="ECO:0000313" key="50">
    <source>
        <dbReference type="Proteomes" id="UP000838878"/>
    </source>
</evidence>
<comment type="catalytic activity">
    <reaction evidence="30">
        <text>a fatty acyl-[ACP] + malonyl-[ACP] + H(+) = a 3-oxoacyl-[ACP] + holo-[ACP] + CO2</text>
        <dbReference type="Rhea" id="RHEA:22836"/>
        <dbReference type="Rhea" id="RHEA-COMP:9623"/>
        <dbReference type="Rhea" id="RHEA-COMP:9685"/>
        <dbReference type="Rhea" id="RHEA-COMP:9916"/>
        <dbReference type="Rhea" id="RHEA-COMP:14125"/>
        <dbReference type="ChEBI" id="CHEBI:15378"/>
        <dbReference type="ChEBI" id="CHEBI:16526"/>
        <dbReference type="ChEBI" id="CHEBI:64479"/>
        <dbReference type="ChEBI" id="CHEBI:78449"/>
        <dbReference type="ChEBI" id="CHEBI:78776"/>
        <dbReference type="ChEBI" id="CHEBI:138651"/>
        <dbReference type="EC" id="2.3.1.41"/>
    </reaction>
    <physiologicalReaction direction="left-to-right" evidence="30">
        <dbReference type="Rhea" id="RHEA:22837"/>
    </physiologicalReaction>
</comment>
<dbReference type="InterPro" id="IPR016036">
    <property type="entry name" value="Malonyl_transacylase_ACP-bd"/>
</dbReference>
<evidence type="ECO:0000256" key="24">
    <source>
        <dbReference type="ARBA" id="ARBA00047953"/>
    </source>
</evidence>
<comment type="catalytic activity">
    <reaction evidence="20">
        <text>(2E)-butenoyl-[ACP] + NADPH + H(+) = butanoyl-[ACP] + NADP(+)</text>
        <dbReference type="Rhea" id="RHEA:41812"/>
        <dbReference type="Rhea" id="RHEA-COMP:9627"/>
        <dbReference type="Rhea" id="RHEA-COMP:9628"/>
        <dbReference type="ChEBI" id="CHEBI:15378"/>
        <dbReference type="ChEBI" id="CHEBI:57783"/>
        <dbReference type="ChEBI" id="CHEBI:58349"/>
        <dbReference type="ChEBI" id="CHEBI:78453"/>
        <dbReference type="ChEBI" id="CHEBI:78454"/>
    </reaction>
    <physiologicalReaction direction="left-to-right" evidence="20">
        <dbReference type="Rhea" id="RHEA:41813"/>
    </physiologicalReaction>
</comment>
<comment type="catalytic activity">
    <reaction evidence="22">
        <text>(2E)-hexadecenoyl-[ACP] + NADPH + H(+) = hexadecanoyl-[ACP] + NADP(+)</text>
        <dbReference type="Rhea" id="RHEA:41912"/>
        <dbReference type="Rhea" id="RHEA-COMP:9651"/>
        <dbReference type="Rhea" id="RHEA-COMP:9652"/>
        <dbReference type="ChEBI" id="CHEBI:15378"/>
        <dbReference type="ChEBI" id="CHEBI:57783"/>
        <dbReference type="ChEBI" id="CHEBI:58349"/>
        <dbReference type="ChEBI" id="CHEBI:78481"/>
        <dbReference type="ChEBI" id="CHEBI:78483"/>
    </reaction>
    <physiologicalReaction direction="left-to-right" evidence="22">
        <dbReference type="Rhea" id="RHEA:41913"/>
    </physiologicalReaction>
</comment>
<evidence type="ECO:0000256" key="7">
    <source>
        <dbReference type="ARBA" id="ARBA00023373"/>
    </source>
</evidence>
<keyword evidence="3" id="KW-0663">Pyridoxal phosphate</keyword>
<feature type="non-terminal residue" evidence="49">
    <location>
        <position position="2488"/>
    </location>
</feature>
<evidence type="ECO:0000256" key="2">
    <source>
        <dbReference type="ARBA" id="ARBA00022799"/>
    </source>
</evidence>
<dbReference type="InterPro" id="IPR014031">
    <property type="entry name" value="Ketoacyl_synth_C"/>
</dbReference>
<dbReference type="Gene3D" id="3.30.40.10">
    <property type="entry name" value="Zinc/RING finger domain, C3HC4 (zinc finger)"/>
    <property type="match status" value="1"/>
</dbReference>
<sequence>MSKNKLECCLRLPNSKEVIKCQNCKKNYHYACVSTTTIPYNELTSEYKNSWLCPACSRPRSDNTTTPIRNNPSYNSVPKPVDETQDNCQMSVRREEAGTLRDTMNSESLSENERQDELKGDEVVISGISGIFPKSDCVLEFMENLYNKVDMVVSVDPHYAHPDIPHHIGRINEPNKLDAQFFKVTFNQAMTMDPMCRKLMEHSYSAIYDAGINPLTLDGKKIGVYVGMAYLDIIKLFMDKDTYANSFFLSGSSKTMLANRISYYLNTKGPSYAIDASTASSLLSLEQAYQHLLSGEIESAIVAGSNTCKQPTLSVNLRRAGLVSLDGKTKCFDENGDGSVRSEAVSVVFLQKAKDAKRIYSQVYHVKSGYSKPDINCFPNREENDILKFLQEFYSEIDVTPSAVEYVEANAPGIASRDKVELKAISRFFGDKSPVKVGSVKSNMGNSEGASGMCSLTKVCLAYHTGTIAANINCSNLMETEKAVILKENVPFNRGFVAINEFSYTGIDAHALLKGYYKPKDHDRYKCSIPYLVLISGRDEDCVNHLFDILQSYPVDPEYVGMLHQIQNCEIKGHTSRGFIILDGNANRQSEALSRSINYHAGNKRQIWFMFSGMGSQWVGMGEALMRIPIFNEAIQICDKVLKPKGLDIIKIICDKDDTIFDNILHCFVGIAAVQIGLVDILKAVGIECDYMIGHSVGEIVCGYADGCFTREELILSAYSRGKTSLETNFIPGAMAAVGMGHKDLYPICPAEIEVACHNSSESSTISGPADDVAQFLKELTAKGIFCKEVSCSNIAFHSRHISVAETETTPQNFDTMQFGPSYFCSKKKDVKNLLIKQFGENWESLPELEWYKRLLCKTVPTLSQNKEEKDDDEESPTLRNYLNEVIKEPKLRSSKWLSTSVPQNRWEEPIAKFSSPEYFTNNLLNYVYFEEVLQHIPSDAVVIEIAPHGLLQAILKRELKDCLHIPLTRRGHEDQVKFLLEAIGKIYEAGYNVKIDALYPKIEYPVSTGTQFLSHLVKWEHSEDWYVFERSEQMVVSTRNRDIVISLIDEDYACIKDHVRDGMIILPESAILVLTWQTLAMSMDMNFEDLSVIFKDINFNKQVELKPENLLNLSISITKKKGRFEVVYNNEIIVTGYIVEYEDDPMRKVNHSSANTINDVTLFAADIYKFLNLRGHVYTNQFQSLHSLNLKCNEAYINWTGDWITFLDGLIQINIFANKHNGVSRPKLIESLTIDIFEHARGHYKSNIDGAICYKADYYENFNILRSGGVQVVNVNFENLIPQRVESDFLGSLQFWPHFSETEVELNAAIAINMQIIADATLQRDIKITELRTSNINIISNAIKDVSTQFSIKLRFNHINIENGKLNLLRKHDLSQSEVLVVYDFVMDIEMMAAIYDQLPSNGFVFSLEKIKNKKYIIQTDYFNILTVFPTYHDYTLVLLNKVEINQDVKDKVVVKVDDDSYSFMNTLKKELNNNKSIVLLYEKQNYFDLKGYLRGLREEYRNKISLYMILDEGSPDFNLDINFYSKQLQKNVSFNTLYNGEWGGYYYTTFNNYKDIPKNSKLSLTEFGNINSVHWEEIDNLNKSNNNVEVQYAGLSLKDVEKVFWRPVNNKKISFGMDFSGFDARGNRVMGIIADGAISKEIEYDLDLLWPVPKTWSLEEAATVPLPYALAFYSLALRGTLYAGTTVFINGGAGALGQAVISICLSLNCNIFTTVSDLGKKAHLLKLYPTLKENQILNSRYDDFYASIIRQTNNKRCNYVINCESGIFRNSTIKCLSPFGTYLDLSNKNMIDNKPLGMSFAAEFKYYYSVNFSNIFKPEYTHEKKILQSMIADGIATGVVRPLTYTMFSSSEVPRAFKFLSSRRHRGRVLFDLRNSLNNNVMPRLVLNPHFAYVVVGDQDELCVSLMDLLIKRGAKKIYLQMRSKAVSPFIEAKMLLWRTQGIEVKVSRYGIEDEEKCKLFISDVAKLGPIEGIFIVLYKLAAPAYTNVPTSISNLDKLSRNMDYLRYFVILSSNVNSSEDERVFSMCSKICHYRNNIGLNALLYRAEFVDEFGLGKNQKTYQSIHQVLNSMENSIKQNCCNVISYNTNKNSKMEYSRKLNDILGNQRNGIELDVDASLHDIAIDKLTIKKIRGLILEHYQVAVSERKLMQMSLSSIQNVEYYLDELKNNIGLDAIISYVNDDSHEACDSFKQMLTLTNNIPEKHFDMENVDPVADYLILIPGFEGDCSVFQSLCSTLKIKAITVQLGPDLAANTISEMAESVLKNAVIRLEEKNKFYLLGYSFGVNIALEVAALLEKKGIVGTVFCLDSSPDALRVQLNAYTSNLADEKLQNVLIDHIYYLITKETNNQLQEEIKTINTFEEKVKAFVIATKERVPYPQEYIRLSVESVYNRILLALKYNPTFTLESEIVLLKAINDSNAEVLPYDYNLAKYTKKPVKVANIESNHTTLPFNVNVPNIINKMLDKDLLTKYKNTNLCKTYLINKK</sequence>
<comment type="catalytic activity">
    <reaction evidence="21">
        <text>dodecanoyl-[ACP] + malonyl-[ACP] + H(+) = 3-oxotetradecanoyl-[ACP] + holo-[ACP] + CO2</text>
        <dbReference type="Rhea" id="RHEA:41884"/>
        <dbReference type="Rhea" id="RHEA-COMP:9623"/>
        <dbReference type="Rhea" id="RHEA-COMP:9644"/>
        <dbReference type="Rhea" id="RHEA-COMP:9645"/>
        <dbReference type="Rhea" id="RHEA-COMP:9685"/>
        <dbReference type="ChEBI" id="CHEBI:15378"/>
        <dbReference type="ChEBI" id="CHEBI:16526"/>
        <dbReference type="ChEBI" id="CHEBI:64479"/>
        <dbReference type="ChEBI" id="CHEBI:65264"/>
        <dbReference type="ChEBI" id="CHEBI:78449"/>
        <dbReference type="ChEBI" id="CHEBI:78473"/>
    </reaction>
    <physiologicalReaction direction="left-to-right" evidence="21">
        <dbReference type="Rhea" id="RHEA:41885"/>
    </physiologicalReaction>
</comment>
<accession>A0A8J9VQ98</accession>
<comment type="catalytic activity">
    <reaction evidence="17">
        <text>a (3R)-hydroxyacyl-[ACP] + NADP(+) = a 3-oxoacyl-[ACP] + NADPH + H(+)</text>
        <dbReference type="Rhea" id="RHEA:17397"/>
        <dbReference type="Rhea" id="RHEA-COMP:9916"/>
        <dbReference type="Rhea" id="RHEA-COMP:9945"/>
        <dbReference type="ChEBI" id="CHEBI:15378"/>
        <dbReference type="ChEBI" id="CHEBI:57783"/>
        <dbReference type="ChEBI" id="CHEBI:58349"/>
        <dbReference type="ChEBI" id="CHEBI:78776"/>
        <dbReference type="ChEBI" id="CHEBI:78827"/>
        <dbReference type="EC" id="1.1.1.100"/>
    </reaction>
    <physiologicalReaction direction="right-to-left" evidence="17">
        <dbReference type="Rhea" id="RHEA:17399"/>
    </physiologicalReaction>
</comment>
<dbReference type="Gene3D" id="1.10.287.1960">
    <property type="match status" value="1"/>
</dbReference>
<dbReference type="SMART" id="SM00827">
    <property type="entry name" value="PKS_AT"/>
    <property type="match status" value="1"/>
</dbReference>
<comment type="catalytic activity">
    <reaction evidence="33">
        <text>holo-[ACP] + acetyl-CoA = acetyl-[ACP] + CoA</text>
        <dbReference type="Rhea" id="RHEA:41788"/>
        <dbReference type="Rhea" id="RHEA-COMP:9621"/>
        <dbReference type="Rhea" id="RHEA-COMP:9685"/>
        <dbReference type="ChEBI" id="CHEBI:57287"/>
        <dbReference type="ChEBI" id="CHEBI:57288"/>
        <dbReference type="ChEBI" id="CHEBI:64479"/>
        <dbReference type="ChEBI" id="CHEBI:78446"/>
        <dbReference type="EC" id="2.3.1.38"/>
    </reaction>
    <physiologicalReaction direction="left-to-right" evidence="33">
        <dbReference type="Rhea" id="RHEA:41789"/>
    </physiologicalReaction>
</comment>
<evidence type="ECO:0000256" key="5">
    <source>
        <dbReference type="ARBA" id="ARBA00023332"/>
    </source>
</evidence>
<feature type="region of interest" description="Disordered" evidence="45">
    <location>
        <begin position="96"/>
        <end position="115"/>
    </location>
</feature>
<dbReference type="Pfam" id="PF13602">
    <property type="entry name" value="ADH_zinc_N_2"/>
    <property type="match status" value="1"/>
</dbReference>
<dbReference type="GO" id="GO:0019171">
    <property type="term" value="F:(3R)-hydroxyacyl-[acyl-carrier-protein] dehydratase activity"/>
    <property type="evidence" value="ECO:0007669"/>
    <property type="project" value="UniProtKB-EC"/>
</dbReference>
<dbReference type="InterPro" id="IPR050091">
    <property type="entry name" value="PKS_NRPS_Biosynth_Enz"/>
</dbReference>
<comment type="catalytic activity">
    <reaction evidence="37">
        <text>decanoyl-[ACP] + malonyl-[ACP] + H(+) = 3-oxododecanoyl-[ACP] + holo-[ACP] + CO2</text>
        <dbReference type="Rhea" id="RHEA:41868"/>
        <dbReference type="Rhea" id="RHEA-COMP:9623"/>
        <dbReference type="Rhea" id="RHEA-COMP:9640"/>
        <dbReference type="Rhea" id="RHEA-COMP:9641"/>
        <dbReference type="Rhea" id="RHEA-COMP:9685"/>
        <dbReference type="ChEBI" id="CHEBI:15378"/>
        <dbReference type="ChEBI" id="CHEBI:16526"/>
        <dbReference type="ChEBI" id="CHEBI:64479"/>
        <dbReference type="ChEBI" id="CHEBI:78449"/>
        <dbReference type="ChEBI" id="CHEBI:78468"/>
        <dbReference type="ChEBI" id="CHEBI:78469"/>
    </reaction>
    <physiologicalReaction direction="left-to-right" evidence="37">
        <dbReference type="Rhea" id="RHEA:41869"/>
    </physiologicalReaction>
</comment>
<dbReference type="PANTHER" id="PTHR43775:SF23">
    <property type="entry name" value="FATTY ACID SYNTHASE 3"/>
    <property type="match status" value="1"/>
</dbReference>
<evidence type="ECO:0000256" key="34">
    <source>
        <dbReference type="ARBA" id="ARBA00048704"/>
    </source>
</evidence>
<dbReference type="InterPro" id="IPR049391">
    <property type="entry name" value="FAS_pseudo-KR"/>
</dbReference>
<dbReference type="SMART" id="SM00825">
    <property type="entry name" value="PKS_KS"/>
    <property type="match status" value="1"/>
</dbReference>
<feature type="domain" description="Malonyl-CoA:ACP transacylase (MAT)" evidence="47">
    <location>
        <begin position="610"/>
        <end position="973"/>
    </location>
</feature>
<comment type="catalytic activity">
    <reaction evidence="26">
        <text>hexadecanoyl-[ACP] + malonyl-[ACP] + H(+) = 3-oxooctadecanoyl-[ACP] + holo-[ACP] + CO2</text>
        <dbReference type="Rhea" id="RHEA:41916"/>
        <dbReference type="Rhea" id="RHEA-COMP:9623"/>
        <dbReference type="Rhea" id="RHEA-COMP:9652"/>
        <dbReference type="Rhea" id="RHEA-COMP:9653"/>
        <dbReference type="Rhea" id="RHEA-COMP:9685"/>
        <dbReference type="ChEBI" id="CHEBI:15378"/>
        <dbReference type="ChEBI" id="CHEBI:16526"/>
        <dbReference type="ChEBI" id="CHEBI:64479"/>
        <dbReference type="ChEBI" id="CHEBI:78449"/>
        <dbReference type="ChEBI" id="CHEBI:78483"/>
        <dbReference type="ChEBI" id="CHEBI:78487"/>
    </reaction>
    <physiologicalReaction direction="left-to-right" evidence="26">
        <dbReference type="Rhea" id="RHEA:41917"/>
    </physiologicalReaction>
</comment>
<evidence type="ECO:0000256" key="43">
    <source>
        <dbReference type="ARBA" id="ARBA00049521"/>
    </source>
</evidence>
<dbReference type="InterPro" id="IPR036291">
    <property type="entry name" value="NAD(P)-bd_dom_sf"/>
</dbReference>
<evidence type="ECO:0000256" key="12">
    <source>
        <dbReference type="ARBA" id="ARBA00023401"/>
    </source>
</evidence>
<comment type="catalytic activity">
    <reaction evidence="11">
        <text>(3R)-hydroxyoctadecanoyl-[ACP] = (2E)-octadecenoyl-[ACP] + H2O</text>
        <dbReference type="Rhea" id="RHEA:41924"/>
        <dbReference type="Rhea" id="RHEA-COMP:9654"/>
        <dbReference type="Rhea" id="RHEA-COMP:9655"/>
        <dbReference type="ChEBI" id="CHEBI:15377"/>
        <dbReference type="ChEBI" id="CHEBI:78488"/>
        <dbReference type="ChEBI" id="CHEBI:78489"/>
    </reaction>
    <physiologicalReaction direction="left-to-right" evidence="11">
        <dbReference type="Rhea" id="RHEA:41925"/>
    </physiologicalReaction>
</comment>
<dbReference type="InterPro" id="IPR016039">
    <property type="entry name" value="Thiolase-like"/>
</dbReference>
<evidence type="ECO:0000256" key="28">
    <source>
        <dbReference type="ARBA" id="ARBA00048289"/>
    </source>
</evidence>
<keyword evidence="2" id="KW-0702">S-nitrosylation</keyword>
<comment type="catalytic activity">
    <reaction evidence="43">
        <text>(2E)-decenoyl-[ACP] + NADPH + H(+) = decanoyl-[ACP] + NADP(+)</text>
        <dbReference type="Rhea" id="RHEA:41864"/>
        <dbReference type="Rhea" id="RHEA-COMP:9639"/>
        <dbReference type="Rhea" id="RHEA-COMP:9640"/>
        <dbReference type="ChEBI" id="CHEBI:15378"/>
        <dbReference type="ChEBI" id="CHEBI:57783"/>
        <dbReference type="ChEBI" id="CHEBI:58349"/>
        <dbReference type="ChEBI" id="CHEBI:78467"/>
        <dbReference type="ChEBI" id="CHEBI:78468"/>
    </reaction>
    <physiologicalReaction direction="left-to-right" evidence="43">
        <dbReference type="Rhea" id="RHEA:41865"/>
    </physiologicalReaction>
</comment>
<dbReference type="InterPro" id="IPR029058">
    <property type="entry name" value="AB_hydrolase_fold"/>
</dbReference>
<evidence type="ECO:0000256" key="17">
    <source>
        <dbReference type="ARBA" id="ARBA00047400"/>
    </source>
</evidence>
<dbReference type="CDD" id="cd00833">
    <property type="entry name" value="PKS"/>
    <property type="match status" value="1"/>
</dbReference>
<dbReference type="GO" id="GO:0004315">
    <property type="term" value="F:3-oxoacyl-[acyl-carrier-protein] synthase activity"/>
    <property type="evidence" value="ECO:0007669"/>
    <property type="project" value="UniProtKB-EC"/>
</dbReference>
<evidence type="ECO:0000256" key="13">
    <source>
        <dbReference type="ARBA" id="ARBA00023402"/>
    </source>
</evidence>
<comment type="catalytic activity">
    <reaction evidence="32">
        <text>a 2,3-saturated acyl-[ACP] + NADP(+) = a (2E)-enoyl-[ACP] + NADPH + H(+)</text>
        <dbReference type="Rhea" id="RHEA:22564"/>
        <dbReference type="Rhea" id="RHEA-COMP:9925"/>
        <dbReference type="Rhea" id="RHEA-COMP:9926"/>
        <dbReference type="ChEBI" id="CHEBI:15378"/>
        <dbReference type="ChEBI" id="CHEBI:57783"/>
        <dbReference type="ChEBI" id="CHEBI:58349"/>
        <dbReference type="ChEBI" id="CHEBI:78784"/>
        <dbReference type="ChEBI" id="CHEBI:78785"/>
        <dbReference type="EC" id="1.3.1.39"/>
    </reaction>
    <physiologicalReaction direction="right-to-left" evidence="32">
        <dbReference type="Rhea" id="RHEA:22566"/>
    </physiologicalReaction>
</comment>
<evidence type="ECO:0000256" key="25">
    <source>
        <dbReference type="ARBA" id="ARBA00047961"/>
    </source>
</evidence>
<dbReference type="EMBL" id="OV170226">
    <property type="protein sequence ID" value="CAH0727208.1"/>
    <property type="molecule type" value="Genomic_DNA"/>
</dbReference>
<dbReference type="InterPro" id="IPR014043">
    <property type="entry name" value="Acyl_transferase_dom"/>
</dbReference>
<evidence type="ECO:0000256" key="27">
    <source>
        <dbReference type="ARBA" id="ARBA00048281"/>
    </source>
</evidence>
<dbReference type="CDD" id="cd05195">
    <property type="entry name" value="enoyl_red"/>
    <property type="match status" value="1"/>
</dbReference>
<dbReference type="GO" id="GO:0004312">
    <property type="term" value="F:fatty acid synthase activity"/>
    <property type="evidence" value="ECO:0007669"/>
    <property type="project" value="TreeGrafter"/>
</dbReference>
<dbReference type="Gene3D" id="3.40.366.10">
    <property type="entry name" value="Malonyl-Coenzyme A Acyl Carrier Protein, domain 2"/>
    <property type="match status" value="1"/>
</dbReference>
<evidence type="ECO:0000256" key="40">
    <source>
        <dbReference type="ARBA" id="ARBA00049414"/>
    </source>
</evidence>
<comment type="function">
    <text evidence="14">Fatty acid synthetase is a multifunctional enzyme that catalyzes the de novo biosynthesis of long-chain saturated fatty acids starting from acetyl-CoA and malonyl-CoA in the presence of NADPH. This multifunctional protein contains 7 catalytic activities and a site for the binding of the prosthetic group 4'-phosphopantetheine of the acyl carrier protein ([ACP]) domain.</text>
</comment>
<dbReference type="InterPro" id="IPR013968">
    <property type="entry name" value="PKS_KR"/>
</dbReference>
<comment type="catalytic activity">
    <reaction evidence="24">
        <text>3-oxobutanoyl-[ACP] + NADPH + H(+) = (3R)-hydroxybutanoyl-[ACP] + NADP(+)</text>
        <dbReference type="Rhea" id="RHEA:41804"/>
        <dbReference type="Rhea" id="RHEA-COMP:9625"/>
        <dbReference type="Rhea" id="RHEA-COMP:9626"/>
        <dbReference type="ChEBI" id="CHEBI:15378"/>
        <dbReference type="ChEBI" id="CHEBI:57783"/>
        <dbReference type="ChEBI" id="CHEBI:58349"/>
        <dbReference type="ChEBI" id="CHEBI:78450"/>
        <dbReference type="ChEBI" id="CHEBI:78451"/>
    </reaction>
    <physiologicalReaction direction="left-to-right" evidence="24">
        <dbReference type="Rhea" id="RHEA:41805"/>
    </physiologicalReaction>
</comment>
<proteinExistence type="predicted"/>
<evidence type="ECO:0000256" key="3">
    <source>
        <dbReference type="ARBA" id="ARBA00022898"/>
    </source>
</evidence>
<dbReference type="SMART" id="SM00829">
    <property type="entry name" value="PKS_ER"/>
    <property type="match status" value="1"/>
</dbReference>
<dbReference type="InterPro" id="IPR014030">
    <property type="entry name" value="Ketoacyl_synth_N"/>
</dbReference>
<dbReference type="Proteomes" id="UP000838878">
    <property type="component" value="Chromosome 6"/>
</dbReference>
<dbReference type="SUPFAM" id="SSF53474">
    <property type="entry name" value="alpha/beta-Hydrolases"/>
    <property type="match status" value="1"/>
</dbReference>
<reference evidence="49" key="1">
    <citation type="submission" date="2021-12" db="EMBL/GenBank/DDBJ databases">
        <authorList>
            <person name="Martin H S."/>
        </authorList>
    </citation>
    <scope>NUCLEOTIDE SEQUENCE</scope>
</reference>
<name>A0A8J9VQ98_9NEOP</name>
<dbReference type="Gene3D" id="3.10.129.110">
    <property type="entry name" value="Polyketide synthase dehydratase"/>
    <property type="match status" value="1"/>
</dbReference>
<dbReference type="InterPro" id="IPR016035">
    <property type="entry name" value="Acyl_Trfase/lysoPLipase"/>
</dbReference>
<dbReference type="InterPro" id="IPR001227">
    <property type="entry name" value="Ac_transferase_dom_sf"/>
</dbReference>
<dbReference type="SUPFAM" id="SSF52151">
    <property type="entry name" value="FabD/lysophospholipase-like"/>
    <property type="match status" value="1"/>
</dbReference>
<evidence type="ECO:0000259" key="47">
    <source>
        <dbReference type="SMART" id="SM00827"/>
    </source>
</evidence>